<keyword evidence="4 7" id="KW-0133">Cell shape</keyword>
<dbReference type="GO" id="GO:0005576">
    <property type="term" value="C:extracellular region"/>
    <property type="evidence" value="ECO:0007669"/>
    <property type="project" value="TreeGrafter"/>
</dbReference>
<evidence type="ECO:0000256" key="3">
    <source>
        <dbReference type="ARBA" id="ARBA00022679"/>
    </source>
</evidence>
<evidence type="ECO:0000313" key="9">
    <source>
        <dbReference type="EMBL" id="KYG84900.1"/>
    </source>
</evidence>
<sequence length="218" mass="24850">MEKKRNLRKWIILESTPVLLFLVLAKIQTIMVSISTQENVTKVDKETEVTLLTDMQNQLAVLDKELSANIPRNNYLVVNSTVNEFYLYKGTNLIKSDICSTGSYILLKGNDNKKQWMFKTPKGEFKILNKTKDPVWKKPDWAFVEEGLPVPSPNHSSRFEYGVLGDYSLSIGDGYLIHGTLYQRFLGLPVTHGCIRLDDANLELVYKSLPIGSKVFIF</sequence>
<dbReference type="InterPro" id="IPR038063">
    <property type="entry name" value="Transpep_catalytic_dom"/>
</dbReference>
<feature type="domain" description="L,D-TPase catalytic" evidence="8">
    <location>
        <begin position="74"/>
        <end position="218"/>
    </location>
</feature>
<comment type="caution">
    <text evidence="9">The sequence shown here is derived from an EMBL/GenBank/DDBJ whole genome shotgun (WGS) entry which is preliminary data.</text>
</comment>
<evidence type="ECO:0000256" key="6">
    <source>
        <dbReference type="ARBA" id="ARBA00023316"/>
    </source>
</evidence>
<evidence type="ECO:0000259" key="8">
    <source>
        <dbReference type="PROSITE" id="PS52029"/>
    </source>
</evidence>
<dbReference type="PANTHER" id="PTHR30582">
    <property type="entry name" value="L,D-TRANSPEPTIDASE"/>
    <property type="match status" value="1"/>
</dbReference>
<dbReference type="CDD" id="cd16913">
    <property type="entry name" value="YkuD_like"/>
    <property type="match status" value="1"/>
</dbReference>
<feature type="active site" description="Nucleophile" evidence="7">
    <location>
        <position position="194"/>
    </location>
</feature>
<reference evidence="9 10" key="1">
    <citation type="submission" date="2016-01" db="EMBL/GenBank/DDBJ databases">
        <title>Genome sequencing of Roseivirga seohaensis SW-152.</title>
        <authorList>
            <person name="Selvaratnam C."/>
            <person name="Thevarajoo S."/>
            <person name="Goh K.M."/>
            <person name="Ee R."/>
            <person name="Chan K.-G."/>
            <person name="Chong C.S."/>
        </authorList>
    </citation>
    <scope>NUCLEOTIDE SEQUENCE [LARGE SCALE GENOMIC DNA]</scope>
    <source>
        <strain evidence="9 10">SW-152</strain>
    </source>
</reference>
<dbReference type="GO" id="GO:0018104">
    <property type="term" value="P:peptidoglycan-protein cross-linking"/>
    <property type="evidence" value="ECO:0007669"/>
    <property type="project" value="TreeGrafter"/>
</dbReference>
<dbReference type="RefSeq" id="WP_062300368.1">
    <property type="nucleotide sequence ID" value="NZ_LRPB01000006.1"/>
</dbReference>
<dbReference type="SUPFAM" id="SSF141523">
    <property type="entry name" value="L,D-transpeptidase catalytic domain-like"/>
    <property type="match status" value="1"/>
</dbReference>
<evidence type="ECO:0000256" key="7">
    <source>
        <dbReference type="PROSITE-ProRule" id="PRU01373"/>
    </source>
</evidence>
<dbReference type="InterPro" id="IPR050979">
    <property type="entry name" value="LD-transpeptidase"/>
</dbReference>
<evidence type="ECO:0000256" key="1">
    <source>
        <dbReference type="ARBA" id="ARBA00004752"/>
    </source>
</evidence>
<dbReference type="UniPathway" id="UPA00219"/>
<gene>
    <name evidence="9" type="ORF">AWW67_16785</name>
</gene>
<keyword evidence="5 7" id="KW-0573">Peptidoglycan synthesis</keyword>
<evidence type="ECO:0000256" key="4">
    <source>
        <dbReference type="ARBA" id="ARBA00022960"/>
    </source>
</evidence>
<feature type="active site" description="Proton donor/acceptor" evidence="7">
    <location>
        <position position="178"/>
    </location>
</feature>
<keyword evidence="6 7" id="KW-0961">Cell wall biogenesis/degradation</keyword>
<organism evidence="9 10">
    <name type="scientific">Roseivirga seohaensis</name>
    <dbReference type="NCBI Taxonomy" id="1914963"/>
    <lineage>
        <taxon>Bacteria</taxon>
        <taxon>Pseudomonadati</taxon>
        <taxon>Bacteroidota</taxon>
        <taxon>Cytophagia</taxon>
        <taxon>Cytophagales</taxon>
        <taxon>Roseivirgaceae</taxon>
        <taxon>Roseivirga</taxon>
    </lineage>
</organism>
<dbReference type="PANTHER" id="PTHR30582:SF2">
    <property type="entry name" value="L,D-TRANSPEPTIDASE YCIB-RELATED"/>
    <property type="match status" value="1"/>
</dbReference>
<keyword evidence="3" id="KW-0808">Transferase</keyword>
<dbReference type="GO" id="GO:0071555">
    <property type="term" value="P:cell wall organization"/>
    <property type="evidence" value="ECO:0007669"/>
    <property type="project" value="UniProtKB-UniRule"/>
</dbReference>
<dbReference type="GO" id="GO:0008360">
    <property type="term" value="P:regulation of cell shape"/>
    <property type="evidence" value="ECO:0007669"/>
    <property type="project" value="UniProtKB-UniRule"/>
</dbReference>
<dbReference type="GO" id="GO:0071972">
    <property type="term" value="F:peptidoglycan L,D-transpeptidase activity"/>
    <property type="evidence" value="ECO:0007669"/>
    <property type="project" value="TreeGrafter"/>
</dbReference>
<dbReference type="Gene3D" id="2.40.440.10">
    <property type="entry name" value="L,D-transpeptidase catalytic domain-like"/>
    <property type="match status" value="1"/>
</dbReference>
<dbReference type="AlphaFoldDB" id="A0A150Y1K2"/>
<dbReference type="InterPro" id="IPR005490">
    <property type="entry name" value="LD_TPept_cat_dom"/>
</dbReference>
<dbReference type="Proteomes" id="UP000075663">
    <property type="component" value="Unassembled WGS sequence"/>
</dbReference>
<evidence type="ECO:0000256" key="5">
    <source>
        <dbReference type="ARBA" id="ARBA00022984"/>
    </source>
</evidence>
<evidence type="ECO:0000313" key="10">
    <source>
        <dbReference type="Proteomes" id="UP000075663"/>
    </source>
</evidence>
<evidence type="ECO:0000256" key="2">
    <source>
        <dbReference type="ARBA" id="ARBA00005992"/>
    </source>
</evidence>
<comment type="similarity">
    <text evidence="2">Belongs to the YkuD family.</text>
</comment>
<comment type="pathway">
    <text evidence="1 7">Cell wall biogenesis; peptidoglycan biosynthesis.</text>
</comment>
<dbReference type="PROSITE" id="PS52029">
    <property type="entry name" value="LD_TPASE"/>
    <property type="match status" value="1"/>
</dbReference>
<name>A0A150Y1K2_9BACT</name>
<protein>
    <recommendedName>
        <fullName evidence="8">L,D-TPase catalytic domain-containing protein</fullName>
    </recommendedName>
</protein>
<dbReference type="STRING" id="1914963.AWW67_16785"/>
<accession>A0A150Y1K2</accession>
<dbReference type="EMBL" id="LRPB01000006">
    <property type="protein sequence ID" value="KYG84900.1"/>
    <property type="molecule type" value="Genomic_DNA"/>
</dbReference>
<dbReference type="Pfam" id="PF03734">
    <property type="entry name" value="YkuD"/>
    <property type="match status" value="1"/>
</dbReference>
<proteinExistence type="inferred from homology"/>
<dbReference type="GO" id="GO:0016740">
    <property type="term" value="F:transferase activity"/>
    <property type="evidence" value="ECO:0007669"/>
    <property type="project" value="UniProtKB-KW"/>
</dbReference>